<protein>
    <submittedName>
        <fullName evidence="1">DUF1810 domain-containing protein</fullName>
    </submittedName>
</protein>
<evidence type="ECO:0000313" key="2">
    <source>
        <dbReference type="Proteomes" id="UP000475117"/>
    </source>
</evidence>
<accession>A0A6B3L5R6</accession>
<dbReference type="SUPFAM" id="SSF140736">
    <property type="entry name" value="Rv1873-like"/>
    <property type="match status" value="1"/>
</dbReference>
<sequence length="142" mass="16056">MHSHPLLQRFIDAQESDYATALAELRNGQKQSHWIWYIFPQVAGLGFSSMAQHFAIQSHAEATEFLNHPTLGARLIECTDALLEHRGTPIETIMGYPDDLKLRSSMTLFAAISDNDSPFHQVLNAFYQGKPDDKTLAFLEDH</sequence>
<dbReference type="Proteomes" id="UP000475117">
    <property type="component" value="Chromosome"/>
</dbReference>
<organism evidence="1 2">
    <name type="scientific">Sulfuriroseicoccus oceanibius</name>
    <dbReference type="NCBI Taxonomy" id="2707525"/>
    <lineage>
        <taxon>Bacteria</taxon>
        <taxon>Pseudomonadati</taxon>
        <taxon>Verrucomicrobiota</taxon>
        <taxon>Verrucomicrobiia</taxon>
        <taxon>Verrucomicrobiales</taxon>
        <taxon>Verrucomicrobiaceae</taxon>
        <taxon>Sulfuriroseicoccus</taxon>
    </lineage>
</organism>
<dbReference type="AlphaFoldDB" id="A0A6B3L5R6"/>
<proteinExistence type="predicted"/>
<dbReference type="InterPro" id="IPR014937">
    <property type="entry name" value="DUF1810"/>
</dbReference>
<keyword evidence="2" id="KW-1185">Reference proteome</keyword>
<dbReference type="EMBL" id="CP066776">
    <property type="protein sequence ID" value="QQL45245.1"/>
    <property type="molecule type" value="Genomic_DNA"/>
</dbReference>
<name>A0A6B3L5R6_9BACT</name>
<dbReference type="InterPro" id="IPR036287">
    <property type="entry name" value="Rv1873-like_sf"/>
</dbReference>
<gene>
    <name evidence="1" type="ORF">G3M56_001260</name>
</gene>
<reference evidence="1 2" key="1">
    <citation type="submission" date="2020-12" db="EMBL/GenBank/DDBJ databases">
        <title>Sulforoseuscoccus oceanibium gen. nov., sp. nov., a representative of the phylum Verrucomicrobia with special cytoplasmic membrane, and proposal of Sulforoseuscoccusaceae fam. nov.</title>
        <authorList>
            <person name="Xi F."/>
        </authorList>
    </citation>
    <scope>NUCLEOTIDE SEQUENCE [LARGE SCALE GENOMIC DNA]</scope>
    <source>
        <strain evidence="1 2">T37</strain>
    </source>
</reference>
<dbReference type="RefSeq" id="WP_164364015.1">
    <property type="nucleotide sequence ID" value="NZ_CP066776.1"/>
</dbReference>
<dbReference type="PIRSF" id="PIRSF008546">
    <property type="entry name" value="UCP008546"/>
    <property type="match status" value="1"/>
</dbReference>
<evidence type="ECO:0000313" key="1">
    <source>
        <dbReference type="EMBL" id="QQL45245.1"/>
    </source>
</evidence>
<dbReference type="Gene3D" id="1.25.40.380">
    <property type="entry name" value="Protein of unknown function DUF1810"/>
    <property type="match status" value="1"/>
</dbReference>
<dbReference type="Pfam" id="PF08837">
    <property type="entry name" value="DUF1810"/>
    <property type="match status" value="1"/>
</dbReference>
<dbReference type="KEGG" id="soa:G3M56_001260"/>